<dbReference type="EMBL" id="JACHXK010000024">
    <property type="protein sequence ID" value="MBB3113968.1"/>
    <property type="molecule type" value="Genomic_DNA"/>
</dbReference>
<dbReference type="PANTHER" id="PTHR43280">
    <property type="entry name" value="ARAC-FAMILY TRANSCRIPTIONAL REGULATOR"/>
    <property type="match status" value="1"/>
</dbReference>
<comment type="caution">
    <text evidence="5">The sequence shown here is derived from an EMBL/GenBank/DDBJ whole genome shotgun (WGS) entry which is preliminary data.</text>
</comment>
<dbReference type="PANTHER" id="PTHR43280:SF28">
    <property type="entry name" value="HTH-TYPE TRANSCRIPTIONAL ACTIVATOR RHAS"/>
    <property type="match status" value="1"/>
</dbReference>
<gene>
    <name evidence="5" type="ORF">FHS18_006084</name>
</gene>
<evidence type="ECO:0000256" key="2">
    <source>
        <dbReference type="ARBA" id="ARBA00023125"/>
    </source>
</evidence>
<keyword evidence="1" id="KW-0805">Transcription regulation</keyword>
<dbReference type="GO" id="GO:0003700">
    <property type="term" value="F:DNA-binding transcription factor activity"/>
    <property type="evidence" value="ECO:0007669"/>
    <property type="project" value="InterPro"/>
</dbReference>
<dbReference type="SMART" id="SM00342">
    <property type="entry name" value="HTH_ARAC"/>
    <property type="match status" value="1"/>
</dbReference>
<name>A0A7W5FR42_9BACL</name>
<evidence type="ECO:0000313" key="6">
    <source>
        <dbReference type="Proteomes" id="UP000570361"/>
    </source>
</evidence>
<evidence type="ECO:0000256" key="1">
    <source>
        <dbReference type="ARBA" id="ARBA00023015"/>
    </source>
</evidence>
<dbReference type="SUPFAM" id="SSF46689">
    <property type="entry name" value="Homeodomain-like"/>
    <property type="match status" value="2"/>
</dbReference>
<reference evidence="5 6" key="1">
    <citation type="submission" date="2020-08" db="EMBL/GenBank/DDBJ databases">
        <title>Genomic Encyclopedia of Type Strains, Phase III (KMG-III): the genomes of soil and plant-associated and newly described type strains.</title>
        <authorList>
            <person name="Whitman W."/>
        </authorList>
    </citation>
    <scope>NUCLEOTIDE SEQUENCE [LARGE SCALE GENOMIC DNA]</scope>
    <source>
        <strain evidence="5 6">CECT 5862</strain>
    </source>
</reference>
<feature type="domain" description="HTH araC/xylS-type" evidence="4">
    <location>
        <begin position="53"/>
        <end position="151"/>
    </location>
</feature>
<organism evidence="5 6">
    <name type="scientific">Paenibacillus phyllosphaerae</name>
    <dbReference type="NCBI Taxonomy" id="274593"/>
    <lineage>
        <taxon>Bacteria</taxon>
        <taxon>Bacillati</taxon>
        <taxon>Bacillota</taxon>
        <taxon>Bacilli</taxon>
        <taxon>Bacillales</taxon>
        <taxon>Paenibacillaceae</taxon>
        <taxon>Paenibacillus</taxon>
    </lineage>
</organism>
<accession>A0A7W5FR42</accession>
<dbReference type="InterPro" id="IPR018060">
    <property type="entry name" value="HTH_AraC"/>
</dbReference>
<keyword evidence="2 5" id="KW-0238">DNA-binding</keyword>
<evidence type="ECO:0000259" key="4">
    <source>
        <dbReference type="PROSITE" id="PS01124"/>
    </source>
</evidence>
<protein>
    <submittedName>
        <fullName evidence="5">AraC-like DNA-binding protein</fullName>
    </submittedName>
</protein>
<dbReference type="AlphaFoldDB" id="A0A7W5FR42"/>
<dbReference type="Gene3D" id="1.10.10.60">
    <property type="entry name" value="Homeodomain-like"/>
    <property type="match status" value="2"/>
</dbReference>
<dbReference type="Proteomes" id="UP000570361">
    <property type="component" value="Unassembled WGS sequence"/>
</dbReference>
<keyword evidence="3" id="KW-0804">Transcription</keyword>
<dbReference type="InterPro" id="IPR018062">
    <property type="entry name" value="HTH_AraC-typ_CS"/>
</dbReference>
<sequence>MAEYRRDNANISWGWQYEIAIKTVQLWLILISNLSLSSEESAKHNRRQQERLQVMLSFIRQHYSDTITLKEIADAAHLSVSECTRSFKKSIHMTPYLYLVKYRMTRSCELLEATEYTITEITQRVGFNLVNHYIQSFIKHGGMTPKEYRHLRNARTTS</sequence>
<evidence type="ECO:0000256" key="3">
    <source>
        <dbReference type="ARBA" id="ARBA00023163"/>
    </source>
</evidence>
<keyword evidence="6" id="KW-1185">Reference proteome</keyword>
<dbReference type="PROSITE" id="PS00041">
    <property type="entry name" value="HTH_ARAC_FAMILY_1"/>
    <property type="match status" value="1"/>
</dbReference>
<proteinExistence type="predicted"/>
<evidence type="ECO:0000313" key="5">
    <source>
        <dbReference type="EMBL" id="MBB3113968.1"/>
    </source>
</evidence>
<dbReference type="PROSITE" id="PS01124">
    <property type="entry name" value="HTH_ARAC_FAMILY_2"/>
    <property type="match status" value="1"/>
</dbReference>
<dbReference type="Pfam" id="PF12833">
    <property type="entry name" value="HTH_18"/>
    <property type="match status" value="1"/>
</dbReference>
<dbReference type="GO" id="GO:0043565">
    <property type="term" value="F:sequence-specific DNA binding"/>
    <property type="evidence" value="ECO:0007669"/>
    <property type="project" value="InterPro"/>
</dbReference>
<dbReference type="InterPro" id="IPR009057">
    <property type="entry name" value="Homeodomain-like_sf"/>
</dbReference>